<sequence>MSDKILVRLRNWIGGAGLSEGARLPPERELCATLGVTRAELRKALLVLEAEGTLQRHVGRGTFLARPARSSRSGSIDQTIAMLAETTGPIEAMQARLAVEPEIARLAAMHATPRHLRELRRLGQDMRAATTWSAYEALDGVFHEIIAVASGNALLQSLHRILNGVRLVVVWRRLNTSAPGPEPNYHSFAEHDAILNAIEKRDGAVAEAAMRAHLKSTLALMGAAG</sequence>
<keyword evidence="2" id="KW-0238">DNA-binding</keyword>
<feature type="domain" description="HTH gntR-type" evidence="4">
    <location>
        <begin position="1"/>
        <end position="67"/>
    </location>
</feature>
<evidence type="ECO:0000313" key="5">
    <source>
        <dbReference type="EMBL" id="PJE37065.1"/>
    </source>
</evidence>
<evidence type="ECO:0000256" key="2">
    <source>
        <dbReference type="ARBA" id="ARBA00023125"/>
    </source>
</evidence>
<dbReference type="CDD" id="cd07377">
    <property type="entry name" value="WHTH_GntR"/>
    <property type="match status" value="1"/>
</dbReference>
<name>A0A2M8J2S6_9RHOB</name>
<dbReference type="EMBL" id="PGTB01000023">
    <property type="protein sequence ID" value="PJE37065.1"/>
    <property type="molecule type" value="Genomic_DNA"/>
</dbReference>
<dbReference type="PANTHER" id="PTHR43537">
    <property type="entry name" value="TRANSCRIPTIONAL REGULATOR, GNTR FAMILY"/>
    <property type="match status" value="1"/>
</dbReference>
<dbReference type="Gene3D" id="1.20.120.530">
    <property type="entry name" value="GntR ligand-binding domain-like"/>
    <property type="match status" value="1"/>
</dbReference>
<evidence type="ECO:0000259" key="4">
    <source>
        <dbReference type="PROSITE" id="PS50949"/>
    </source>
</evidence>
<dbReference type="InterPro" id="IPR000524">
    <property type="entry name" value="Tscrpt_reg_HTH_GntR"/>
</dbReference>
<dbReference type="InterPro" id="IPR036390">
    <property type="entry name" value="WH_DNA-bd_sf"/>
</dbReference>
<keyword evidence="6" id="KW-1185">Reference proteome</keyword>
<evidence type="ECO:0000256" key="1">
    <source>
        <dbReference type="ARBA" id="ARBA00023015"/>
    </source>
</evidence>
<dbReference type="GO" id="GO:0003700">
    <property type="term" value="F:DNA-binding transcription factor activity"/>
    <property type="evidence" value="ECO:0007669"/>
    <property type="project" value="InterPro"/>
</dbReference>
<dbReference type="AlphaFoldDB" id="A0A2M8J2S6"/>
<dbReference type="Gene3D" id="1.10.10.10">
    <property type="entry name" value="Winged helix-like DNA-binding domain superfamily/Winged helix DNA-binding domain"/>
    <property type="match status" value="1"/>
</dbReference>
<dbReference type="InterPro" id="IPR036388">
    <property type="entry name" value="WH-like_DNA-bd_sf"/>
</dbReference>
<dbReference type="SMART" id="SM00345">
    <property type="entry name" value="HTH_GNTR"/>
    <property type="match status" value="1"/>
</dbReference>
<dbReference type="PRINTS" id="PR00035">
    <property type="entry name" value="HTHGNTR"/>
</dbReference>
<protein>
    <submittedName>
        <fullName evidence="5">GntR family transcriptional regulator</fullName>
    </submittedName>
</protein>
<gene>
    <name evidence="5" type="ORF">CVM52_08915</name>
</gene>
<dbReference type="SUPFAM" id="SSF48008">
    <property type="entry name" value="GntR ligand-binding domain-like"/>
    <property type="match status" value="1"/>
</dbReference>
<dbReference type="GO" id="GO:0003677">
    <property type="term" value="F:DNA binding"/>
    <property type="evidence" value="ECO:0007669"/>
    <property type="project" value="UniProtKB-KW"/>
</dbReference>
<keyword evidence="1" id="KW-0805">Transcription regulation</keyword>
<dbReference type="OrthoDB" id="9800645at2"/>
<dbReference type="RefSeq" id="WP_100162163.1">
    <property type="nucleotide sequence ID" value="NZ_PGTB01000023.1"/>
</dbReference>
<dbReference type="Proteomes" id="UP000231553">
    <property type="component" value="Unassembled WGS sequence"/>
</dbReference>
<dbReference type="PANTHER" id="PTHR43537:SF5">
    <property type="entry name" value="UXU OPERON TRANSCRIPTIONAL REGULATOR"/>
    <property type="match status" value="1"/>
</dbReference>
<accession>A0A2M8J2S6</accession>
<dbReference type="Pfam" id="PF07729">
    <property type="entry name" value="FCD"/>
    <property type="match status" value="1"/>
</dbReference>
<organism evidence="5 6">
    <name type="scientific">Pseudooceanicola lipolyticus</name>
    <dbReference type="NCBI Taxonomy" id="2029104"/>
    <lineage>
        <taxon>Bacteria</taxon>
        <taxon>Pseudomonadati</taxon>
        <taxon>Pseudomonadota</taxon>
        <taxon>Alphaproteobacteria</taxon>
        <taxon>Rhodobacterales</taxon>
        <taxon>Paracoccaceae</taxon>
        <taxon>Pseudooceanicola</taxon>
    </lineage>
</organism>
<dbReference type="InterPro" id="IPR011711">
    <property type="entry name" value="GntR_C"/>
</dbReference>
<reference evidence="5 6" key="1">
    <citation type="journal article" date="2018" name="Int. J. Syst. Evol. Microbiol.">
        <title>Pseudooceanicola lipolyticus sp. nov., a marine alphaproteobacterium, reclassification of Oceanicola flagellatus as Pseudooceanicola flagellatus comb. nov. and emended description of the genus Pseudooceanicola.</title>
        <authorList>
            <person name="Huang M.-M."/>
            <person name="Guo L.-L."/>
            <person name="Wu Y.-H."/>
            <person name="Lai Q.-L."/>
            <person name="Shao Z.-Z."/>
            <person name="Wang C.-S."/>
            <person name="Wu M."/>
            <person name="Xu X.-W."/>
        </authorList>
    </citation>
    <scope>NUCLEOTIDE SEQUENCE [LARGE SCALE GENOMIC DNA]</scope>
    <source>
        <strain evidence="5 6">157</strain>
    </source>
</reference>
<evidence type="ECO:0000256" key="3">
    <source>
        <dbReference type="ARBA" id="ARBA00023163"/>
    </source>
</evidence>
<comment type="caution">
    <text evidence="5">The sequence shown here is derived from an EMBL/GenBank/DDBJ whole genome shotgun (WGS) entry which is preliminary data.</text>
</comment>
<dbReference type="SMART" id="SM00895">
    <property type="entry name" value="FCD"/>
    <property type="match status" value="1"/>
</dbReference>
<dbReference type="SUPFAM" id="SSF46785">
    <property type="entry name" value="Winged helix' DNA-binding domain"/>
    <property type="match status" value="1"/>
</dbReference>
<dbReference type="Pfam" id="PF00392">
    <property type="entry name" value="GntR"/>
    <property type="match status" value="1"/>
</dbReference>
<proteinExistence type="predicted"/>
<keyword evidence="3" id="KW-0804">Transcription</keyword>
<evidence type="ECO:0000313" key="6">
    <source>
        <dbReference type="Proteomes" id="UP000231553"/>
    </source>
</evidence>
<dbReference type="PROSITE" id="PS50949">
    <property type="entry name" value="HTH_GNTR"/>
    <property type="match status" value="1"/>
</dbReference>
<dbReference type="InterPro" id="IPR008920">
    <property type="entry name" value="TF_FadR/GntR_C"/>
</dbReference>